<comment type="caution">
    <text evidence="1">The sequence shown here is derived from an EMBL/GenBank/DDBJ whole genome shotgun (WGS) entry which is preliminary data.</text>
</comment>
<organism evidence="1 2">
    <name type="scientific">Racocetra persica</name>
    <dbReference type="NCBI Taxonomy" id="160502"/>
    <lineage>
        <taxon>Eukaryota</taxon>
        <taxon>Fungi</taxon>
        <taxon>Fungi incertae sedis</taxon>
        <taxon>Mucoromycota</taxon>
        <taxon>Glomeromycotina</taxon>
        <taxon>Glomeromycetes</taxon>
        <taxon>Diversisporales</taxon>
        <taxon>Gigasporaceae</taxon>
        <taxon>Racocetra</taxon>
    </lineage>
</organism>
<dbReference type="EMBL" id="CAJVQC010101362">
    <property type="protein sequence ID" value="CAG8831406.1"/>
    <property type="molecule type" value="Genomic_DNA"/>
</dbReference>
<protein>
    <submittedName>
        <fullName evidence="1">2086_t:CDS:1</fullName>
    </submittedName>
</protein>
<reference evidence="1" key="1">
    <citation type="submission" date="2021-06" db="EMBL/GenBank/DDBJ databases">
        <authorList>
            <person name="Kallberg Y."/>
            <person name="Tangrot J."/>
            <person name="Rosling A."/>
        </authorList>
    </citation>
    <scope>NUCLEOTIDE SEQUENCE</scope>
    <source>
        <strain evidence="1">MA461A</strain>
    </source>
</reference>
<name>A0ACA9SBS7_9GLOM</name>
<evidence type="ECO:0000313" key="1">
    <source>
        <dbReference type="EMBL" id="CAG8831406.1"/>
    </source>
</evidence>
<gene>
    <name evidence="1" type="ORF">RPERSI_LOCUS28130</name>
</gene>
<feature type="non-terminal residue" evidence="1">
    <location>
        <position position="1"/>
    </location>
</feature>
<sequence length="194" mass="21443">TSEPFGDLEEDGVIGLGPLNTLGFKVNGVMQSIKAQEKLSHNIIGFHLAREKNNSNDISFMTLGGIDQNAIVDSIGYNTANVSLGFWLIRLNGIMVDGKSIVVNLIHTKIPGARLYRQPELGELWVVPCNTKSVISLTFDNGTYSIDPIEFVIKVSQPSQYCVSGIQSNTENYWLIGDVFLTSVYSVFDFDNYK</sequence>
<keyword evidence="2" id="KW-1185">Reference proteome</keyword>
<accession>A0ACA9SBS7</accession>
<evidence type="ECO:0000313" key="2">
    <source>
        <dbReference type="Proteomes" id="UP000789920"/>
    </source>
</evidence>
<dbReference type="Proteomes" id="UP000789920">
    <property type="component" value="Unassembled WGS sequence"/>
</dbReference>
<proteinExistence type="predicted"/>
<feature type="non-terminal residue" evidence="1">
    <location>
        <position position="194"/>
    </location>
</feature>